<keyword evidence="5" id="KW-1185">Reference proteome</keyword>
<dbReference type="AlphaFoldDB" id="A0AAX3MUA9"/>
<feature type="repeat" description="TPR" evidence="1">
    <location>
        <begin position="149"/>
        <end position="182"/>
    </location>
</feature>
<keyword evidence="1" id="KW-0802">TPR repeat</keyword>
<evidence type="ECO:0000313" key="5">
    <source>
        <dbReference type="Proteomes" id="UP001221519"/>
    </source>
</evidence>
<evidence type="ECO:0000256" key="1">
    <source>
        <dbReference type="PROSITE-ProRule" id="PRU00339"/>
    </source>
</evidence>
<dbReference type="SUPFAM" id="SSF48452">
    <property type="entry name" value="TPR-like"/>
    <property type="match status" value="1"/>
</dbReference>
<name>A0AAX3MUA9_9BACL</name>
<dbReference type="InterPro" id="IPR011990">
    <property type="entry name" value="TPR-like_helical_dom_sf"/>
</dbReference>
<accession>A0AAX3MUA9</accession>
<dbReference type="Proteomes" id="UP001220962">
    <property type="component" value="Chromosome"/>
</dbReference>
<dbReference type="RefSeq" id="WP_047911167.1">
    <property type="nucleotide sequence ID" value="NZ_CP118101.1"/>
</dbReference>
<organism evidence="2 4">
    <name type="scientific">Paenibacillus urinalis</name>
    <dbReference type="NCBI Taxonomy" id="521520"/>
    <lineage>
        <taxon>Bacteria</taxon>
        <taxon>Bacillati</taxon>
        <taxon>Bacillota</taxon>
        <taxon>Bacilli</taxon>
        <taxon>Bacillales</taxon>
        <taxon>Paenibacillaceae</taxon>
        <taxon>Paenibacillus</taxon>
    </lineage>
</organism>
<gene>
    <name evidence="2" type="ORF">PUW23_16885</name>
    <name evidence="3" type="ORF">PUW25_16710</name>
</gene>
<protein>
    <recommendedName>
        <fullName evidence="6">Tetratricopeptide repeat protein</fullName>
    </recommendedName>
</protein>
<proteinExistence type="predicted"/>
<evidence type="ECO:0008006" key="6">
    <source>
        <dbReference type="Google" id="ProtNLM"/>
    </source>
</evidence>
<evidence type="ECO:0000313" key="4">
    <source>
        <dbReference type="Proteomes" id="UP001220962"/>
    </source>
</evidence>
<dbReference type="InterPro" id="IPR019734">
    <property type="entry name" value="TPR_rpt"/>
</dbReference>
<dbReference type="EMBL" id="CP118101">
    <property type="protein sequence ID" value="WDH81201.1"/>
    <property type="molecule type" value="Genomic_DNA"/>
</dbReference>
<dbReference type="PROSITE" id="PS50005">
    <property type="entry name" value="TPR"/>
    <property type="match status" value="1"/>
</dbReference>
<evidence type="ECO:0000313" key="3">
    <source>
        <dbReference type="EMBL" id="WDI00915.1"/>
    </source>
</evidence>
<dbReference type="Gene3D" id="1.25.40.10">
    <property type="entry name" value="Tetratricopeptide repeat domain"/>
    <property type="match status" value="1"/>
</dbReference>
<evidence type="ECO:0000313" key="2">
    <source>
        <dbReference type="EMBL" id="WDH81201.1"/>
    </source>
</evidence>
<sequence length="209" mass="23997">MFQHLFAEMNQSLDEIATYYTAAPVEKKQEMLQRWNLLKKMSDGIIDEWMSFEEKMAKIRESGIFRGTDPFTSIPELELHAFVKGLGYFKLLMYQHAAEEFGKVVEVYPDSLLSRLYLAMCYLHLEQMHTASAELNRIILSCEQPRMKAMAYNALGCVHAKQMELKQAQSCFALALEHDPSLPEPLYNLEACRSKNAVLQYGTQLLALS</sequence>
<reference evidence="2 5" key="1">
    <citation type="submission" date="2023-02" db="EMBL/GenBank/DDBJ databases">
        <title>Pathogen: clinical or host-associated sample.</title>
        <authorList>
            <person name="Hergert J."/>
            <person name="Casey R."/>
            <person name="Wagner J."/>
            <person name="Young E.L."/>
            <person name="Oakeson K.F."/>
        </authorList>
    </citation>
    <scope>NUCLEOTIDE SEQUENCE</scope>
    <source>
        <strain evidence="3 5">2022CK-00829</strain>
        <strain evidence="2">2022CK-00830</strain>
    </source>
</reference>
<dbReference type="EMBL" id="CP118108">
    <property type="protein sequence ID" value="WDI00915.1"/>
    <property type="molecule type" value="Genomic_DNA"/>
</dbReference>
<dbReference type="Proteomes" id="UP001221519">
    <property type="component" value="Chromosome"/>
</dbReference>